<evidence type="ECO:0000313" key="4">
    <source>
        <dbReference type="EMBL" id="CAH2350036.1"/>
    </source>
</evidence>
<evidence type="ECO:0000259" key="3">
    <source>
        <dbReference type="Pfam" id="PF26153"/>
    </source>
</evidence>
<feature type="domain" description="Tag1-like fifth Ig-like" evidence="3">
    <location>
        <begin position="730"/>
        <end position="828"/>
    </location>
</feature>
<comment type="caution">
    <text evidence="4">The sequence shown here is derived from an EMBL/GenBank/DDBJ whole genome shotgun (WGS) entry which is preliminary data.</text>
</comment>
<sequence length="850" mass="94458">MPEASSSLAPKGTTPKQPSNDETTPLLNHGTSGESSIITPAGSGGMGSGSGHETDATSYSSAPSLLYYRLRILGFTIITLTLICLLSYIVLSDLDSSMESVVTTNVDSIQLVGFSDRGIDCHIIGSVEINYDNIVNHPIQKGFLKFTSYWLVGSVVISPVDPIKLFIKPDNADDDEKNKEFFEFVEVFSPDFKIDVNNHGVTPIDMITSSKLNSTNFLKYTKYFLNKVSKFELNAKFHANFKTPIFTLNNYPINFYTFVDMDKDIDPQFEVKSITIAKDETDALVYNSEISVENDLPITFTLEPMDWVLSLKDEVSEYVDVTKLRSETIEIEPKTPISITVNGILGEMANAQGTIIELVQKYLADDPIDIYLSSATSSKLTDPPTRLPGWIIDIFKGLHFPLKLKHLPRPDSLIHHFQSSNLSVDSFVVGTGTDNSDLVVSSNFSILLDSSLFKVLDVDIQTFEADFAILFEEDEVVTGKSKSQHTVALSKLHSKELLANISMNSLTLSVANEKALNKVIKEFLAAETQVKLITNINRLDVDLQILPFLSSSQLKDLQTDGLPINLPLLEGDFTSSLISNYVKGISISNISLIQSTSTRLDLKLDVGMEIDKDFLLDFKISSINYNIYYQGKVLSSVLLSDIDNISSIINISAVKISIYHDTENEDELQDLLSRFISGNHSNVSLDLKDGLVKFDSNHNLDQIFSNIDIHNIKLPSFDFKRDDNDVNVMSPFLVDATIYILKSEIEITIYNPLTNCNILAEIVSAEATYEGSELGHIGRQHMDVTPGIFVSQRIPFKTNQGIGSDILKKALNNQLDIEIKAIFDVKLKGQEFEQLQLMFRGSGLKTSIKL</sequence>
<dbReference type="InterPro" id="IPR059066">
    <property type="entry name" value="Ig_Tag1-like_5th"/>
</dbReference>
<keyword evidence="2" id="KW-1133">Transmembrane helix</keyword>
<evidence type="ECO:0000256" key="2">
    <source>
        <dbReference type="SAM" id="Phobius"/>
    </source>
</evidence>
<feature type="region of interest" description="Disordered" evidence="1">
    <location>
        <begin position="1"/>
        <end position="55"/>
    </location>
</feature>
<keyword evidence="5" id="KW-1185">Reference proteome</keyword>
<keyword evidence="2" id="KW-0812">Transmembrane</keyword>
<name>A0A9P0VVJ5_9ASCO</name>
<dbReference type="EMBL" id="CAKXYY010000001">
    <property type="protein sequence ID" value="CAH2350036.1"/>
    <property type="molecule type" value="Genomic_DNA"/>
</dbReference>
<evidence type="ECO:0000313" key="5">
    <source>
        <dbReference type="Proteomes" id="UP000837801"/>
    </source>
</evidence>
<gene>
    <name evidence="4" type="ORF">CLIB1423_01S00958</name>
</gene>
<keyword evidence="2" id="KW-0472">Membrane</keyword>
<evidence type="ECO:0000256" key="1">
    <source>
        <dbReference type="SAM" id="MobiDB-lite"/>
    </source>
</evidence>
<organism evidence="4 5">
    <name type="scientific">[Candida] railenensis</name>
    <dbReference type="NCBI Taxonomy" id="45579"/>
    <lineage>
        <taxon>Eukaryota</taxon>
        <taxon>Fungi</taxon>
        <taxon>Dikarya</taxon>
        <taxon>Ascomycota</taxon>
        <taxon>Saccharomycotina</taxon>
        <taxon>Pichiomycetes</taxon>
        <taxon>Debaryomycetaceae</taxon>
        <taxon>Kurtzmaniella</taxon>
    </lineage>
</organism>
<dbReference type="Pfam" id="PF26153">
    <property type="entry name" value="LEA-2L_5"/>
    <property type="match status" value="1"/>
</dbReference>
<proteinExistence type="predicted"/>
<accession>A0A9P0VVJ5</accession>
<reference evidence="4" key="1">
    <citation type="submission" date="2022-03" db="EMBL/GenBank/DDBJ databases">
        <authorList>
            <person name="Legras J.-L."/>
            <person name="Devillers H."/>
            <person name="Grondin C."/>
        </authorList>
    </citation>
    <scope>NUCLEOTIDE SEQUENCE</scope>
    <source>
        <strain evidence="4">CLIB 1423</strain>
    </source>
</reference>
<feature type="compositionally biased region" description="Polar residues" evidence="1">
    <location>
        <begin position="1"/>
        <end position="38"/>
    </location>
</feature>
<dbReference type="AlphaFoldDB" id="A0A9P0VVJ5"/>
<protein>
    <recommendedName>
        <fullName evidence="3">Tag1-like fifth Ig-like domain-containing protein</fullName>
    </recommendedName>
</protein>
<dbReference type="Proteomes" id="UP000837801">
    <property type="component" value="Unassembled WGS sequence"/>
</dbReference>
<feature type="transmembrane region" description="Helical" evidence="2">
    <location>
        <begin position="72"/>
        <end position="91"/>
    </location>
</feature>
<dbReference type="OrthoDB" id="5596576at2759"/>